<organism evidence="2 3">
    <name type="scientific">Thermomonas brevis</name>
    <dbReference type="NCBI Taxonomy" id="215691"/>
    <lineage>
        <taxon>Bacteria</taxon>
        <taxon>Pseudomonadati</taxon>
        <taxon>Pseudomonadota</taxon>
        <taxon>Gammaproteobacteria</taxon>
        <taxon>Lysobacterales</taxon>
        <taxon>Lysobacteraceae</taxon>
        <taxon>Thermomonas</taxon>
    </lineage>
</organism>
<dbReference type="AlphaFoldDB" id="A0A7G9QWE3"/>
<dbReference type="PROSITE" id="PS51257">
    <property type="entry name" value="PROKAR_LIPOPROTEIN"/>
    <property type="match status" value="1"/>
</dbReference>
<accession>A0A7G9QWE3</accession>
<evidence type="ECO:0000313" key="2">
    <source>
        <dbReference type="EMBL" id="QNN47668.1"/>
    </source>
</evidence>
<dbReference type="RefSeq" id="WP_187571412.1">
    <property type="nucleotide sequence ID" value="NZ_CP060711.1"/>
</dbReference>
<proteinExistence type="predicted"/>
<dbReference type="InterPro" id="IPR021557">
    <property type="entry name" value="DUF3016"/>
</dbReference>
<dbReference type="Proteomes" id="UP000515977">
    <property type="component" value="Chromosome"/>
</dbReference>
<gene>
    <name evidence="2" type="ORF">H9L17_05915</name>
</gene>
<sequence>MHAKLTAFALALALAGCASSGGANMLSADAPRALPDAGPVGVAWADPATFTELRHSRNRWDSERGSWLTDLAKYMRKRAEAQLPAGERLQLTIVDIDRAGDYEPWRHPGQQDIRIIRDIYPPRMTVQYKRFDASGAVVAEGERKITDPAFLVNAAPFNDTDPLRYEKRMIDSWLRRELREPVAAR</sequence>
<keyword evidence="1" id="KW-0732">Signal</keyword>
<feature type="chain" id="PRO_5028950712" evidence="1">
    <location>
        <begin position="21"/>
        <end position="185"/>
    </location>
</feature>
<keyword evidence="3" id="KW-1185">Reference proteome</keyword>
<dbReference type="KEGG" id="tbv:H9L17_05915"/>
<dbReference type="EMBL" id="CP060711">
    <property type="protein sequence ID" value="QNN47668.1"/>
    <property type="molecule type" value="Genomic_DNA"/>
</dbReference>
<evidence type="ECO:0000313" key="3">
    <source>
        <dbReference type="Proteomes" id="UP000515977"/>
    </source>
</evidence>
<evidence type="ECO:0000256" key="1">
    <source>
        <dbReference type="SAM" id="SignalP"/>
    </source>
</evidence>
<reference evidence="2 3" key="1">
    <citation type="submission" date="2020-08" db="EMBL/GenBank/DDBJ databases">
        <title>Genome sequence of Thermomonas brevis KACC 16975T.</title>
        <authorList>
            <person name="Hyun D.-W."/>
            <person name="Bae J.-W."/>
        </authorList>
    </citation>
    <scope>NUCLEOTIDE SEQUENCE [LARGE SCALE GENOMIC DNA]</scope>
    <source>
        <strain evidence="2 3">KACC 16975</strain>
    </source>
</reference>
<dbReference type="Pfam" id="PF11454">
    <property type="entry name" value="DUF3016"/>
    <property type="match status" value="1"/>
</dbReference>
<name>A0A7G9QWE3_9GAMM</name>
<protein>
    <submittedName>
        <fullName evidence="2">DUF3016 domain-containing protein</fullName>
    </submittedName>
</protein>
<feature type="signal peptide" evidence="1">
    <location>
        <begin position="1"/>
        <end position="20"/>
    </location>
</feature>